<evidence type="ECO:0000313" key="1">
    <source>
        <dbReference type="EMBL" id="CBW74759.1"/>
    </source>
</evidence>
<evidence type="ECO:0000313" key="2">
    <source>
        <dbReference type="Proteomes" id="UP000007437"/>
    </source>
</evidence>
<reference evidence="1 2" key="1">
    <citation type="journal article" date="2011" name="J. Bacteriol.">
        <title>Complete genome sequence of Burkholderia rhizoxinica, an endosymbiont of Rhizopus microsporus.</title>
        <authorList>
            <person name="Lackner G."/>
            <person name="Moebius N."/>
            <person name="Partida-Martinez L."/>
            <person name="Hertweck C."/>
        </authorList>
    </citation>
    <scope>NUCLEOTIDE SEQUENCE [LARGE SCALE GENOMIC DNA]</scope>
    <source>
        <strain evidence="2">DSM 19002 / CIP 109453 / HKI 454</strain>
    </source>
</reference>
<sequence length="63" mass="7400">MSSPAQRWEVVQQFLKQYDYSERRACALVGLNILAQDELCRGNPLFLSKTSIERIEPIRWIKC</sequence>
<organism evidence="1 2">
    <name type="scientific">Mycetohabitans rhizoxinica (strain DSM 19002 / CIP 109453 / HKI 454)</name>
    <name type="common">Paraburkholderia rhizoxinica</name>
    <dbReference type="NCBI Taxonomy" id="882378"/>
    <lineage>
        <taxon>Bacteria</taxon>
        <taxon>Pseudomonadati</taxon>
        <taxon>Pseudomonadota</taxon>
        <taxon>Betaproteobacteria</taxon>
        <taxon>Burkholderiales</taxon>
        <taxon>Burkholderiaceae</taxon>
        <taxon>Mycetohabitans</taxon>
    </lineage>
</organism>
<proteinExistence type="predicted"/>
<gene>
    <name evidence="1" type="ordered locus">RBRH_02837</name>
</gene>
<protein>
    <submittedName>
        <fullName evidence="1">Uncharacterized protein</fullName>
    </submittedName>
</protein>
<name>E5AQ77_MYCRK</name>
<dbReference type="HOGENOM" id="CLU_2877225_0_0_4"/>
<dbReference type="KEGG" id="brh:RBRH_02837"/>
<accession>E5AQ77</accession>
<dbReference type="EMBL" id="FR687359">
    <property type="protein sequence ID" value="CBW74759.1"/>
    <property type="molecule type" value="Genomic_DNA"/>
</dbReference>
<dbReference type="AlphaFoldDB" id="E5AQ77"/>
<dbReference type="Proteomes" id="UP000007437">
    <property type="component" value="Chromosome"/>
</dbReference>